<sequence>MVSALWKACAADVEDVENVQQLLKEPGVELEAKGGWYMDWNADSCVADQSGTTALMQAVRNGHKAIVKALVAAGADITHGKPETFTTDSEVLALLHKDSAYDMQHYYYAMPEYPYPYMPDFPADPNGVHNLPPADVARTIPCRYFPVCRYGSSCMFLHPPYFAGPMPPAAPYPPMYPHPYYMMRYPPDTATSPIPFPNGAFPSPNGAPFPNGAPYPPAANGAPFSPASSAPYTPGTAGTPSPYGPPPTTPYSAPPFTPGPVPVPYPYPRYDPPKEAPNGTGEENQPAPTNGVNGTGNHPNGFPRRNTRGARRESFSTARQQKPACLFFPSGRCRNGDECRFPHVLPEPGSQPSFRYPSSNPRYGHRSRQSVGHHDGPPPTHIPFGTKLPFAPGGQSHNSANQQRVPSADDFPVLKSGSERPPAPSTPSTGLTAAQVLQAPAPAKKGKMDSEVGDLADVLSKVHVNGLSAPAFEAPSTTPEITAVGA</sequence>
<evidence type="ECO:0000256" key="5">
    <source>
        <dbReference type="PROSITE-ProRule" id="PRU00723"/>
    </source>
</evidence>
<feature type="compositionally biased region" description="Low complexity" evidence="6">
    <location>
        <begin position="220"/>
        <end position="241"/>
    </location>
</feature>
<gene>
    <name evidence="8" type="ORF">CTheo_4394</name>
</gene>
<evidence type="ECO:0000256" key="3">
    <source>
        <dbReference type="ARBA" id="ARBA00022833"/>
    </source>
</evidence>
<evidence type="ECO:0000313" key="9">
    <source>
        <dbReference type="Proteomes" id="UP000383932"/>
    </source>
</evidence>
<dbReference type="OrthoDB" id="20872at2759"/>
<dbReference type="Pfam" id="PF12796">
    <property type="entry name" value="Ank_2"/>
    <property type="match status" value="1"/>
</dbReference>
<feature type="compositionally biased region" description="Pro residues" evidence="6">
    <location>
        <begin position="242"/>
        <end position="270"/>
    </location>
</feature>
<keyword evidence="1 5" id="KW-0479">Metal-binding</keyword>
<evidence type="ECO:0000259" key="7">
    <source>
        <dbReference type="PROSITE" id="PS50103"/>
    </source>
</evidence>
<dbReference type="InterPro" id="IPR002110">
    <property type="entry name" value="Ankyrin_rpt"/>
</dbReference>
<dbReference type="EMBL" id="SSOP01000074">
    <property type="protein sequence ID" value="KAB5592186.1"/>
    <property type="molecule type" value="Genomic_DNA"/>
</dbReference>
<evidence type="ECO:0000256" key="4">
    <source>
        <dbReference type="PROSITE-ProRule" id="PRU00023"/>
    </source>
</evidence>
<dbReference type="Gene3D" id="4.10.1000.10">
    <property type="entry name" value="Zinc finger, CCCH-type"/>
    <property type="match status" value="1"/>
</dbReference>
<dbReference type="GO" id="GO:0010468">
    <property type="term" value="P:regulation of gene expression"/>
    <property type="evidence" value="ECO:0007669"/>
    <property type="project" value="UniProtKB-ARBA"/>
</dbReference>
<evidence type="ECO:0000256" key="2">
    <source>
        <dbReference type="ARBA" id="ARBA00022771"/>
    </source>
</evidence>
<feature type="domain" description="C3H1-type" evidence="7">
    <location>
        <begin position="137"/>
        <end position="161"/>
    </location>
</feature>
<dbReference type="InterPro" id="IPR036770">
    <property type="entry name" value="Ankyrin_rpt-contain_sf"/>
</dbReference>
<reference evidence="8 9" key="1">
    <citation type="journal article" date="2019" name="Fungal Biol. Biotechnol.">
        <title>Draft genome sequence of fastidious pathogen Ceratobasidium theobromae, which causes vascular-streak dieback in Theobroma cacao.</title>
        <authorList>
            <person name="Ali S.S."/>
            <person name="Asman A."/>
            <person name="Shao J."/>
            <person name="Firmansyah A.P."/>
            <person name="Susilo A.W."/>
            <person name="Rosmana A."/>
            <person name="McMahon P."/>
            <person name="Junaid M."/>
            <person name="Guest D."/>
            <person name="Kheng T.Y."/>
            <person name="Meinhardt L.W."/>
            <person name="Bailey B.A."/>
        </authorList>
    </citation>
    <scope>NUCLEOTIDE SEQUENCE [LARGE SCALE GENOMIC DNA]</scope>
    <source>
        <strain evidence="8 9">CT2</strain>
    </source>
</reference>
<dbReference type="PROSITE" id="PS50103">
    <property type="entry name" value="ZF_C3H1"/>
    <property type="match status" value="2"/>
</dbReference>
<feature type="compositionally biased region" description="Polar residues" evidence="6">
    <location>
        <begin position="281"/>
        <end position="298"/>
    </location>
</feature>
<dbReference type="GO" id="GO:0008270">
    <property type="term" value="F:zinc ion binding"/>
    <property type="evidence" value="ECO:0007669"/>
    <property type="project" value="UniProtKB-KW"/>
</dbReference>
<feature type="compositionally biased region" description="Polar residues" evidence="6">
    <location>
        <begin position="395"/>
        <end position="405"/>
    </location>
</feature>
<feature type="domain" description="C3H1-type" evidence="7">
    <location>
        <begin position="319"/>
        <end position="346"/>
    </location>
</feature>
<evidence type="ECO:0000256" key="6">
    <source>
        <dbReference type="SAM" id="MobiDB-lite"/>
    </source>
</evidence>
<dbReference type="Gene3D" id="1.25.40.20">
    <property type="entry name" value="Ankyrin repeat-containing domain"/>
    <property type="match status" value="1"/>
</dbReference>
<feature type="region of interest" description="Disordered" evidence="6">
    <location>
        <begin position="344"/>
        <end position="432"/>
    </location>
</feature>
<dbReference type="Proteomes" id="UP000383932">
    <property type="component" value="Unassembled WGS sequence"/>
</dbReference>
<dbReference type="SUPFAM" id="SSF48403">
    <property type="entry name" value="Ankyrin repeat"/>
    <property type="match status" value="1"/>
</dbReference>
<dbReference type="Pfam" id="PF14608">
    <property type="entry name" value="zf-CCCH_2"/>
    <property type="match status" value="2"/>
</dbReference>
<dbReference type="SMART" id="SM00248">
    <property type="entry name" value="ANK"/>
    <property type="match status" value="1"/>
</dbReference>
<dbReference type="InterPro" id="IPR036855">
    <property type="entry name" value="Znf_CCCH_sf"/>
</dbReference>
<protein>
    <recommendedName>
        <fullName evidence="7">C3H1-type domain-containing protein</fullName>
    </recommendedName>
</protein>
<proteinExistence type="predicted"/>
<keyword evidence="3 5" id="KW-0862">Zinc</keyword>
<keyword evidence="9" id="KW-1185">Reference proteome</keyword>
<dbReference type="SMART" id="SM00356">
    <property type="entry name" value="ZnF_C3H1"/>
    <property type="match status" value="2"/>
</dbReference>
<comment type="caution">
    <text evidence="8">The sequence shown here is derived from an EMBL/GenBank/DDBJ whole genome shotgun (WGS) entry which is preliminary data.</text>
</comment>
<keyword evidence="2 5" id="KW-0863">Zinc-finger</keyword>
<feature type="region of interest" description="Disordered" evidence="6">
    <location>
        <begin position="220"/>
        <end position="322"/>
    </location>
</feature>
<dbReference type="PROSITE" id="PS50088">
    <property type="entry name" value="ANK_REPEAT"/>
    <property type="match status" value="1"/>
</dbReference>
<organism evidence="8 9">
    <name type="scientific">Ceratobasidium theobromae</name>
    <dbReference type="NCBI Taxonomy" id="1582974"/>
    <lineage>
        <taxon>Eukaryota</taxon>
        <taxon>Fungi</taxon>
        <taxon>Dikarya</taxon>
        <taxon>Basidiomycota</taxon>
        <taxon>Agaricomycotina</taxon>
        <taxon>Agaricomycetes</taxon>
        <taxon>Cantharellales</taxon>
        <taxon>Ceratobasidiaceae</taxon>
        <taxon>Ceratobasidium</taxon>
    </lineage>
</organism>
<dbReference type="PROSITE" id="PS50297">
    <property type="entry name" value="ANK_REP_REGION"/>
    <property type="match status" value="1"/>
</dbReference>
<evidence type="ECO:0000313" key="8">
    <source>
        <dbReference type="EMBL" id="KAB5592186.1"/>
    </source>
</evidence>
<dbReference type="InterPro" id="IPR000571">
    <property type="entry name" value="Znf_CCCH"/>
</dbReference>
<feature type="zinc finger region" description="C3H1-type" evidence="5">
    <location>
        <begin position="137"/>
        <end position="161"/>
    </location>
</feature>
<dbReference type="AlphaFoldDB" id="A0A5N5QLZ3"/>
<keyword evidence="4" id="KW-0040">ANK repeat</keyword>
<evidence type="ECO:0000256" key="1">
    <source>
        <dbReference type="ARBA" id="ARBA00022723"/>
    </source>
</evidence>
<name>A0A5N5QLZ3_9AGAM</name>
<feature type="compositionally biased region" description="Polar residues" evidence="6">
    <location>
        <begin position="350"/>
        <end position="361"/>
    </location>
</feature>
<feature type="repeat" description="ANK" evidence="4">
    <location>
        <begin position="50"/>
        <end position="82"/>
    </location>
</feature>
<feature type="zinc finger region" description="C3H1-type" evidence="5">
    <location>
        <begin position="319"/>
        <end position="346"/>
    </location>
</feature>
<dbReference type="SUPFAM" id="SSF90229">
    <property type="entry name" value="CCCH zinc finger"/>
    <property type="match status" value="1"/>
</dbReference>
<accession>A0A5N5QLZ3</accession>